<protein>
    <recommendedName>
        <fullName evidence="4">Glycosyltransferase RgtA/B/C/D-like domain-containing protein</fullName>
    </recommendedName>
</protein>
<organism evidence="2 3">
    <name type="scientific">Sorangium cellulosum</name>
    <name type="common">Polyangium cellulosum</name>
    <dbReference type="NCBI Taxonomy" id="56"/>
    <lineage>
        <taxon>Bacteria</taxon>
        <taxon>Pseudomonadati</taxon>
        <taxon>Myxococcota</taxon>
        <taxon>Polyangia</taxon>
        <taxon>Polyangiales</taxon>
        <taxon>Polyangiaceae</taxon>
        <taxon>Sorangium</taxon>
    </lineage>
</organism>
<gene>
    <name evidence="2" type="ORF">SOCE836_007820</name>
</gene>
<accession>A0A4P2QGR7</accession>
<evidence type="ECO:0000256" key="1">
    <source>
        <dbReference type="SAM" id="Phobius"/>
    </source>
</evidence>
<dbReference type="Proteomes" id="UP000295497">
    <property type="component" value="Chromosome"/>
</dbReference>
<keyword evidence="1" id="KW-0812">Transmembrane</keyword>
<evidence type="ECO:0008006" key="4">
    <source>
        <dbReference type="Google" id="ProtNLM"/>
    </source>
</evidence>
<reference evidence="2 3" key="1">
    <citation type="submission" date="2015-09" db="EMBL/GenBank/DDBJ databases">
        <title>Sorangium comparison.</title>
        <authorList>
            <person name="Zaburannyi N."/>
            <person name="Bunk B."/>
            <person name="Overmann J."/>
            <person name="Mueller R."/>
        </authorList>
    </citation>
    <scope>NUCLEOTIDE SEQUENCE [LARGE SCALE GENOMIC DNA]</scope>
    <source>
        <strain evidence="2 3">So ce836</strain>
    </source>
</reference>
<evidence type="ECO:0000313" key="3">
    <source>
        <dbReference type="Proteomes" id="UP000295497"/>
    </source>
</evidence>
<dbReference type="EMBL" id="CP012672">
    <property type="protein sequence ID" value="AUX28701.1"/>
    <property type="molecule type" value="Genomic_DNA"/>
</dbReference>
<proteinExistence type="predicted"/>
<keyword evidence="1" id="KW-0472">Membrane</keyword>
<feature type="transmembrane region" description="Helical" evidence="1">
    <location>
        <begin position="12"/>
        <end position="32"/>
    </location>
</feature>
<feature type="transmembrane region" description="Helical" evidence="1">
    <location>
        <begin position="152"/>
        <end position="174"/>
    </location>
</feature>
<name>A0A4P2QGR7_SORCE</name>
<feature type="transmembrane region" description="Helical" evidence="1">
    <location>
        <begin position="97"/>
        <end position="117"/>
    </location>
</feature>
<dbReference type="AlphaFoldDB" id="A0A4P2QGR7"/>
<keyword evidence="1" id="KW-1133">Transmembrane helix</keyword>
<evidence type="ECO:0000313" key="2">
    <source>
        <dbReference type="EMBL" id="AUX28701.1"/>
    </source>
</evidence>
<sequence>MVAAWPRLDPVLFAVYAGACVLYAAAAFYRAMHEQTGGMWSAPLDDVFIHFDYARAAARGYPFEWSEGNGFSSGNTSLSYPFVLALGYLVGFRGLLLMQWAAIVACASTLGFLLVGARLLEPIGRWAKYLLPPVALSIGALDWSLFSGMENAFHLGVWALATLAALSVAGAAAAPPERLARLGWLAGLAGALLYATRPESVVCVAALSVYAAAAVGRARGARAAIATLLRMSVPGAIACVAQAVANRVFTGEWSASGAIAKLALNNPYMTSQEKWDTYEFLVRYVIARNANHHFSDALPWGWIVPALALVPLASRRTRGIAALLWVQVAGWLALVALNGQVRWQNERYTMPAVAWLLVLAAMGLALLVARAAWAAPDGGAPGGLAARLGLAGRGLWAARVALALALAALFWVHQLPRMRDQIWFFGRASRNIRDQHLVAGKVLAQLDVRRVLVGDAGALLYASDRPGLDLIGLGGYHDLPFARAGVHGLGASLELIERIPADDRPDALAIYPTWWGELPAIFGKRIVGIPVVGNVICGGAEKVIYQADWSPLAHGEPPASMRAGEQVLDELDVADLVSEREHGYAFPRPQAGFVSFSVLPDPRGSGRDRFDAGRVIPGGKSETARLRAPRSGPGRLVVRTAASRPAKIRVTADGRELGHLAVRESAGWTEASIDLPEGLPETFTLALTPVEGEWVDHHVWVLERAARFEARPLAGP</sequence>
<feature type="transmembrane region" description="Helical" evidence="1">
    <location>
        <begin position="395"/>
        <end position="412"/>
    </location>
</feature>
<feature type="transmembrane region" description="Helical" evidence="1">
    <location>
        <begin position="320"/>
        <end position="341"/>
    </location>
</feature>
<feature type="transmembrane region" description="Helical" evidence="1">
    <location>
        <begin position="353"/>
        <end position="375"/>
    </location>
</feature>